<keyword evidence="1" id="KW-1133">Transmembrane helix</keyword>
<feature type="transmembrane region" description="Helical" evidence="1">
    <location>
        <begin position="143"/>
        <end position="161"/>
    </location>
</feature>
<feature type="transmembrane region" description="Helical" evidence="1">
    <location>
        <begin position="35"/>
        <end position="51"/>
    </location>
</feature>
<keyword evidence="3" id="KW-1185">Reference proteome</keyword>
<gene>
    <name evidence="2" type="ORF">SAMN02745973_00788</name>
</gene>
<evidence type="ECO:0000313" key="2">
    <source>
        <dbReference type="EMBL" id="SJZ48690.1"/>
    </source>
</evidence>
<name>A0A1T4L2C6_9FIRM</name>
<feature type="transmembrane region" description="Helical" evidence="1">
    <location>
        <begin position="72"/>
        <end position="90"/>
    </location>
</feature>
<feature type="transmembrane region" description="Helical" evidence="1">
    <location>
        <begin position="183"/>
        <end position="204"/>
    </location>
</feature>
<accession>A0A1T4L2C6</accession>
<reference evidence="2 3" key="1">
    <citation type="submission" date="2017-02" db="EMBL/GenBank/DDBJ databases">
        <authorList>
            <person name="Peterson S.W."/>
        </authorList>
    </citation>
    <scope>NUCLEOTIDE SEQUENCE [LARGE SCALE GENOMIC DNA]</scope>
    <source>
        <strain evidence="2 3">DSM 15102</strain>
    </source>
</reference>
<protein>
    <submittedName>
        <fullName evidence="2">Uncharacterized protein</fullName>
    </submittedName>
</protein>
<organism evidence="2 3">
    <name type="scientific">Garciella nitratireducens DSM 15102</name>
    <dbReference type="NCBI Taxonomy" id="1121911"/>
    <lineage>
        <taxon>Bacteria</taxon>
        <taxon>Bacillati</taxon>
        <taxon>Bacillota</taxon>
        <taxon>Clostridia</taxon>
        <taxon>Eubacteriales</taxon>
        <taxon>Eubacteriaceae</taxon>
        <taxon>Garciella</taxon>
    </lineage>
</organism>
<dbReference type="Pfam" id="PF04143">
    <property type="entry name" value="Sulf_transp"/>
    <property type="match status" value="1"/>
</dbReference>
<sequence length="215" mass="24013">MKYKITKFKNQIPFGIILLFLIVLFGIFLNSVSKILSFFWITGIIFGFILQRSRFCFTSAIRDPYLIGNTTLTKAVLIALAITTIGFTAIKYGAYLHGEIIPGQDYITPISFATVLGGILFGIGMVLAGGCASGILMRTGEGFQMQMIALIFFIIGSLWGAHDFEWWEAVFITNGKTIFLPDLFGWVGSLILQLILILVLYIIADKWEEKKNQDS</sequence>
<dbReference type="EMBL" id="FUWV01000003">
    <property type="protein sequence ID" value="SJZ48690.1"/>
    <property type="molecule type" value="Genomic_DNA"/>
</dbReference>
<feature type="transmembrane region" description="Helical" evidence="1">
    <location>
        <begin position="110"/>
        <end position="136"/>
    </location>
</feature>
<evidence type="ECO:0000313" key="3">
    <source>
        <dbReference type="Proteomes" id="UP000196365"/>
    </source>
</evidence>
<evidence type="ECO:0000256" key="1">
    <source>
        <dbReference type="SAM" id="Phobius"/>
    </source>
</evidence>
<dbReference type="AlphaFoldDB" id="A0A1T4L2C6"/>
<dbReference type="InterPro" id="IPR007272">
    <property type="entry name" value="Sulf_transp_TsuA/YedE"/>
</dbReference>
<feature type="transmembrane region" description="Helical" evidence="1">
    <location>
        <begin position="12"/>
        <end position="29"/>
    </location>
</feature>
<keyword evidence="1" id="KW-0812">Transmembrane</keyword>
<proteinExistence type="predicted"/>
<dbReference type="Proteomes" id="UP000196365">
    <property type="component" value="Unassembled WGS sequence"/>
</dbReference>
<keyword evidence="1" id="KW-0472">Membrane</keyword>